<keyword evidence="1" id="KW-0732">Signal</keyword>
<proteinExistence type="predicted"/>
<dbReference type="OrthoDB" id="3861746at2759"/>
<feature type="chain" id="PRO_5035456499" description="Ubiquitin 3 binding protein But2 C-terminal domain-containing protein" evidence="1">
    <location>
        <begin position="20"/>
        <end position="199"/>
    </location>
</feature>
<gene>
    <name evidence="2" type="ORF">FB567DRAFT_476621</name>
</gene>
<evidence type="ECO:0008006" key="4">
    <source>
        <dbReference type="Google" id="ProtNLM"/>
    </source>
</evidence>
<evidence type="ECO:0000256" key="1">
    <source>
        <dbReference type="SAM" id="SignalP"/>
    </source>
</evidence>
<keyword evidence="3" id="KW-1185">Reference proteome</keyword>
<feature type="non-terminal residue" evidence="2">
    <location>
        <position position="199"/>
    </location>
</feature>
<accession>A0A8K0R0H4</accession>
<name>A0A8K0R0H4_9PLEO</name>
<sequence>MKFADFVSITLAPWSLAAAIAEGEERECYPIRKSKTARYDDLPFVEPGPNPIPPHYYGLSYMIFQVDQYDGFIPPTSGNQTAMAFGGSGNITIPDSPPKQSFDLHSFSYACVSGVPQPECAISIWGWKTSGRTIKQVITFPKLDPGHVIEDFKMNATSFGREWQGLKSLGFSIARKDNGGDMYGGLALDDVRYTIVTGC</sequence>
<dbReference type="EMBL" id="JAGMVJ010000016">
    <property type="protein sequence ID" value="KAH7079782.1"/>
    <property type="molecule type" value="Genomic_DNA"/>
</dbReference>
<dbReference type="AlphaFoldDB" id="A0A8K0R0H4"/>
<evidence type="ECO:0000313" key="3">
    <source>
        <dbReference type="Proteomes" id="UP000813461"/>
    </source>
</evidence>
<protein>
    <recommendedName>
        <fullName evidence="4">Ubiquitin 3 binding protein But2 C-terminal domain-containing protein</fullName>
    </recommendedName>
</protein>
<organism evidence="2 3">
    <name type="scientific">Paraphoma chrysanthemicola</name>
    <dbReference type="NCBI Taxonomy" id="798071"/>
    <lineage>
        <taxon>Eukaryota</taxon>
        <taxon>Fungi</taxon>
        <taxon>Dikarya</taxon>
        <taxon>Ascomycota</taxon>
        <taxon>Pezizomycotina</taxon>
        <taxon>Dothideomycetes</taxon>
        <taxon>Pleosporomycetidae</taxon>
        <taxon>Pleosporales</taxon>
        <taxon>Pleosporineae</taxon>
        <taxon>Phaeosphaeriaceae</taxon>
        <taxon>Paraphoma</taxon>
    </lineage>
</organism>
<dbReference type="Proteomes" id="UP000813461">
    <property type="component" value="Unassembled WGS sequence"/>
</dbReference>
<feature type="signal peptide" evidence="1">
    <location>
        <begin position="1"/>
        <end position="19"/>
    </location>
</feature>
<comment type="caution">
    <text evidence="2">The sequence shown here is derived from an EMBL/GenBank/DDBJ whole genome shotgun (WGS) entry which is preliminary data.</text>
</comment>
<evidence type="ECO:0000313" key="2">
    <source>
        <dbReference type="EMBL" id="KAH7079782.1"/>
    </source>
</evidence>
<reference evidence="2" key="1">
    <citation type="journal article" date="2021" name="Nat. Commun.">
        <title>Genetic determinants of endophytism in the Arabidopsis root mycobiome.</title>
        <authorList>
            <person name="Mesny F."/>
            <person name="Miyauchi S."/>
            <person name="Thiergart T."/>
            <person name="Pickel B."/>
            <person name="Atanasova L."/>
            <person name="Karlsson M."/>
            <person name="Huettel B."/>
            <person name="Barry K.W."/>
            <person name="Haridas S."/>
            <person name="Chen C."/>
            <person name="Bauer D."/>
            <person name="Andreopoulos W."/>
            <person name="Pangilinan J."/>
            <person name="LaButti K."/>
            <person name="Riley R."/>
            <person name="Lipzen A."/>
            <person name="Clum A."/>
            <person name="Drula E."/>
            <person name="Henrissat B."/>
            <person name="Kohler A."/>
            <person name="Grigoriev I.V."/>
            <person name="Martin F.M."/>
            <person name="Hacquard S."/>
        </authorList>
    </citation>
    <scope>NUCLEOTIDE SEQUENCE</scope>
    <source>
        <strain evidence="2">MPI-SDFR-AT-0120</strain>
    </source>
</reference>